<evidence type="ECO:0000313" key="4">
    <source>
        <dbReference type="Proteomes" id="UP000054241"/>
    </source>
</evidence>
<accession>A0A101NJZ5</accession>
<evidence type="ECO:0000256" key="2">
    <source>
        <dbReference type="SAM" id="Phobius"/>
    </source>
</evidence>
<dbReference type="SUPFAM" id="SSF48452">
    <property type="entry name" value="TPR-like"/>
    <property type="match status" value="2"/>
</dbReference>
<reference evidence="3 4" key="1">
    <citation type="submission" date="2015-10" db="EMBL/GenBank/DDBJ databases">
        <title>Draft genome sequence of Streptomyces cellostaticus DSM 40189, type strain for the species Streptomyces cellostaticus.</title>
        <authorList>
            <person name="Ruckert C."/>
            <person name="Winkler A."/>
            <person name="Kalinowski J."/>
            <person name="Kampfer P."/>
            <person name="Glaeser S."/>
        </authorList>
    </citation>
    <scope>NUCLEOTIDE SEQUENCE [LARGE SCALE GENOMIC DNA]</scope>
    <source>
        <strain evidence="3 4">DSM 40189</strain>
    </source>
</reference>
<dbReference type="PANTHER" id="PTHR12558">
    <property type="entry name" value="CELL DIVISION CYCLE 16,23,27"/>
    <property type="match status" value="1"/>
</dbReference>
<dbReference type="PROSITE" id="PS50005">
    <property type="entry name" value="TPR"/>
    <property type="match status" value="2"/>
</dbReference>
<keyword evidence="2" id="KW-1133">Transmembrane helix</keyword>
<organism evidence="3 4">
    <name type="scientific">Streptomyces cellostaticus</name>
    <dbReference type="NCBI Taxonomy" id="67285"/>
    <lineage>
        <taxon>Bacteria</taxon>
        <taxon>Bacillati</taxon>
        <taxon>Actinomycetota</taxon>
        <taxon>Actinomycetes</taxon>
        <taxon>Kitasatosporales</taxon>
        <taxon>Streptomycetaceae</taxon>
        <taxon>Streptomyces</taxon>
    </lineage>
</organism>
<dbReference type="InterPro" id="IPR019734">
    <property type="entry name" value="TPR_rpt"/>
</dbReference>
<evidence type="ECO:0000256" key="1">
    <source>
        <dbReference type="PROSITE-ProRule" id="PRU00339"/>
    </source>
</evidence>
<proteinExistence type="predicted"/>
<dbReference type="Gene3D" id="1.25.40.10">
    <property type="entry name" value="Tetratricopeptide repeat domain"/>
    <property type="match status" value="2"/>
</dbReference>
<dbReference type="AlphaFoldDB" id="A0A101NJZ5"/>
<evidence type="ECO:0000313" key="3">
    <source>
        <dbReference type="EMBL" id="KUM94629.1"/>
    </source>
</evidence>
<name>A0A101NJZ5_9ACTN</name>
<comment type="caution">
    <text evidence="3">The sequence shown here is derived from an EMBL/GenBank/DDBJ whole genome shotgun (WGS) entry which is preliminary data.</text>
</comment>
<dbReference type="SMART" id="SM00028">
    <property type="entry name" value="TPR"/>
    <property type="match status" value="5"/>
</dbReference>
<dbReference type="Pfam" id="PF13432">
    <property type="entry name" value="TPR_16"/>
    <property type="match status" value="1"/>
</dbReference>
<gene>
    <name evidence="3" type="ORF">AQI88_20840</name>
</gene>
<keyword evidence="1" id="KW-0802">TPR repeat</keyword>
<dbReference type="InterPro" id="IPR011990">
    <property type="entry name" value="TPR-like_helical_dom_sf"/>
</dbReference>
<dbReference type="RefSeq" id="WP_067001448.1">
    <property type="nucleotide sequence ID" value="NZ_BNDU01000006.1"/>
</dbReference>
<dbReference type="EMBL" id="LMWL01000036">
    <property type="protein sequence ID" value="KUM94629.1"/>
    <property type="molecule type" value="Genomic_DNA"/>
</dbReference>
<dbReference type="STRING" id="67285.AQI88_20840"/>
<keyword evidence="2" id="KW-0812">Transmembrane</keyword>
<keyword evidence="2" id="KW-0472">Membrane</keyword>
<feature type="transmembrane region" description="Helical" evidence="2">
    <location>
        <begin position="31"/>
        <end position="52"/>
    </location>
</feature>
<keyword evidence="4" id="KW-1185">Reference proteome</keyword>
<protein>
    <submittedName>
        <fullName evidence="3">Uncharacterized protein</fullName>
    </submittedName>
</protein>
<feature type="repeat" description="TPR" evidence="1">
    <location>
        <begin position="305"/>
        <end position="338"/>
    </location>
</feature>
<dbReference type="PANTHER" id="PTHR12558:SF13">
    <property type="entry name" value="CELL DIVISION CYCLE PROTEIN 27 HOMOLOG"/>
    <property type="match status" value="1"/>
</dbReference>
<dbReference type="Proteomes" id="UP000054241">
    <property type="component" value="Unassembled WGS sequence"/>
</dbReference>
<dbReference type="OrthoDB" id="5477158at2"/>
<feature type="repeat" description="TPR" evidence="1">
    <location>
        <begin position="271"/>
        <end position="304"/>
    </location>
</feature>
<sequence>MEIRPYGPSVPGPSLVAEAPRPRRPRRWLRWLRRVLVTALAGGVAAGAVLMLRPAEPHRRPSRPAAGPRAQVPAQALTAVTSGVPAALPELAALIGQQESRVRARPQDARAWAVLGAAYLEQGRQSADAANYPKAERALRTSLEVHGAQSAANTGNPENTENAVALSGLAALADVRRDFPAAKQYGEQALKLAPKRWTAYPPLIDAYTGLGDFKAARSALDKLMGLHAGAAARPAVMARASAVYRDRGWREDAVAQLTDAAAAARTPAEQAAYLTGVGQLAWERGEREDALRHFEAAMRLDPGGRAALAGRGRALAALGRSDEAITAYRAALAKQPDPRDALELGELYESLGMFPSAQAQYRLLKARVREAVAGGVDEELLIGQFEADHGDPQEAVERLEDEWRRQPGIEVADALGWALHRAGDDAQALEYASIATDKAQGGGVRSALYAFHRGMIERELELSGPARRHLAEALRINPYFSPLRAPAARSALQGLGEVPDEPLPD</sequence>